<dbReference type="EMBL" id="AQPX01000018">
    <property type="protein sequence ID" value="EON72232.1"/>
    <property type="molecule type" value="Genomic_DNA"/>
</dbReference>
<feature type="coiled-coil region" evidence="1">
    <location>
        <begin position="76"/>
        <end position="103"/>
    </location>
</feature>
<dbReference type="SUPFAM" id="SSF47413">
    <property type="entry name" value="lambda repressor-like DNA-binding domains"/>
    <property type="match status" value="1"/>
</dbReference>
<proteinExistence type="predicted"/>
<evidence type="ECO:0000259" key="2">
    <source>
        <dbReference type="PROSITE" id="PS50943"/>
    </source>
</evidence>
<evidence type="ECO:0000313" key="3">
    <source>
        <dbReference type="EMBL" id="EON72232.1"/>
    </source>
</evidence>
<dbReference type="Gene3D" id="1.10.260.40">
    <property type="entry name" value="lambda repressor-like DNA-binding domains"/>
    <property type="match status" value="1"/>
</dbReference>
<dbReference type="AlphaFoldDB" id="R7ZDL6"/>
<dbReference type="HOGENOM" id="CLU_066192_4_0_9"/>
<dbReference type="eggNOG" id="COG1396">
    <property type="taxonomic scope" value="Bacteria"/>
</dbReference>
<protein>
    <submittedName>
        <fullName evidence="3">SPBc2 prophage-derived HTH-type transcriptional regulator YonR</fullName>
    </submittedName>
</protein>
<reference evidence="3 4" key="1">
    <citation type="submission" date="2013-04" db="EMBL/GenBank/DDBJ databases">
        <title>Draft genome of the heavy metal tolerant bacterium Lysinibacillus sphaericus strain OT4b.31.</title>
        <authorList>
            <person name="Pena-Montenegro T.D."/>
            <person name="Dussan J."/>
        </authorList>
    </citation>
    <scope>NUCLEOTIDE SEQUENCE [LARGE SCALE GENOMIC DNA]</scope>
    <source>
        <strain evidence="3 4">OT4b.31</strain>
    </source>
</reference>
<organism evidence="3 4">
    <name type="scientific">Lysinibacillus sphaericus OT4b.31</name>
    <dbReference type="NCBI Taxonomy" id="1285586"/>
    <lineage>
        <taxon>Bacteria</taxon>
        <taxon>Bacillati</taxon>
        <taxon>Bacillota</taxon>
        <taxon>Bacilli</taxon>
        <taxon>Bacillales</taxon>
        <taxon>Bacillaceae</taxon>
        <taxon>Lysinibacillus</taxon>
    </lineage>
</organism>
<dbReference type="Proteomes" id="UP000013911">
    <property type="component" value="Unassembled WGS sequence"/>
</dbReference>
<dbReference type="PROSITE" id="PS50943">
    <property type="entry name" value="HTH_CROC1"/>
    <property type="match status" value="1"/>
</dbReference>
<dbReference type="InterPro" id="IPR010982">
    <property type="entry name" value="Lambda_DNA-bd_dom_sf"/>
</dbReference>
<evidence type="ECO:0000256" key="1">
    <source>
        <dbReference type="SAM" id="Coils"/>
    </source>
</evidence>
<dbReference type="CDD" id="cd00093">
    <property type="entry name" value="HTH_XRE"/>
    <property type="match status" value="1"/>
</dbReference>
<dbReference type="InterPro" id="IPR001387">
    <property type="entry name" value="Cro/C1-type_HTH"/>
</dbReference>
<feature type="domain" description="HTH cro/C1-type" evidence="2">
    <location>
        <begin position="7"/>
        <end position="59"/>
    </location>
</feature>
<dbReference type="GO" id="GO:0003677">
    <property type="term" value="F:DNA binding"/>
    <property type="evidence" value="ECO:0007669"/>
    <property type="project" value="InterPro"/>
</dbReference>
<name>R7ZDL6_LYSSH</name>
<dbReference type="OrthoDB" id="5190137at2"/>
<dbReference type="SMART" id="SM00530">
    <property type="entry name" value="HTH_XRE"/>
    <property type="match status" value="1"/>
</dbReference>
<keyword evidence="1" id="KW-0175">Coiled coil</keyword>
<accession>R7ZDL6</accession>
<comment type="caution">
    <text evidence="3">The sequence shown here is derived from an EMBL/GenBank/DDBJ whole genome shotgun (WGS) entry which is preliminary data.</text>
</comment>
<dbReference type="PATRIC" id="fig|1285586.5.peg.2371"/>
<dbReference type="RefSeq" id="WP_010859277.1">
    <property type="nucleotide sequence ID" value="NZ_KB933398.1"/>
</dbReference>
<dbReference type="Pfam" id="PF12844">
    <property type="entry name" value="HTH_19"/>
    <property type="match status" value="1"/>
</dbReference>
<evidence type="ECO:0000313" key="4">
    <source>
        <dbReference type="Proteomes" id="UP000013911"/>
    </source>
</evidence>
<sequence length="118" mass="13495">MSLVERIKTLCKEKKITIAELERKNGISNGQIRKWDTSTPGIDKLITIANYFDTSIDYLLGRSDQKNYFVPKPNDKSDADKKLHEIINELDEAEKELLIASVENTILLAKQLANKKFN</sequence>
<gene>
    <name evidence="3" type="ORF">H131_11663</name>
</gene>